<feature type="domain" description="Lantibiotic biosynthesis protein dehydration" evidence="2">
    <location>
        <begin position="211"/>
        <end position="580"/>
    </location>
</feature>
<dbReference type="SUPFAM" id="SSF158745">
    <property type="entry name" value="LanC-like"/>
    <property type="match status" value="1"/>
</dbReference>
<dbReference type="SMART" id="SM01260">
    <property type="entry name" value="LANC_like"/>
    <property type="match status" value="1"/>
</dbReference>
<protein>
    <submittedName>
        <fullName evidence="3">Type 2 lantipeptide synthetase LanM</fullName>
    </submittedName>
</protein>
<dbReference type="InterPro" id="IPR012341">
    <property type="entry name" value="6hp_glycosidase-like_sf"/>
</dbReference>
<dbReference type="PRINTS" id="PR01950">
    <property type="entry name" value="LANCSUPER"/>
</dbReference>
<feature type="binding site" evidence="1">
    <location>
        <position position="980"/>
    </location>
    <ligand>
        <name>Zn(2+)</name>
        <dbReference type="ChEBI" id="CHEBI:29105"/>
    </ligand>
</feature>
<organism evidence="3 4">
    <name type="scientific">Actinomyces respiraculi</name>
    <dbReference type="NCBI Taxonomy" id="2744574"/>
    <lineage>
        <taxon>Bacteria</taxon>
        <taxon>Bacillati</taxon>
        <taxon>Actinomycetota</taxon>
        <taxon>Actinomycetes</taxon>
        <taxon>Actinomycetales</taxon>
        <taxon>Actinomycetaceae</taxon>
        <taxon>Actinomyces</taxon>
    </lineage>
</organism>
<dbReference type="GO" id="GO:0005975">
    <property type="term" value="P:carbohydrate metabolic process"/>
    <property type="evidence" value="ECO:0007669"/>
    <property type="project" value="InterPro"/>
</dbReference>
<evidence type="ECO:0000259" key="2">
    <source>
        <dbReference type="Pfam" id="PF13575"/>
    </source>
</evidence>
<dbReference type="PIRSF" id="PIRSF037228">
    <property type="entry name" value="Lant_mod_RumM"/>
    <property type="match status" value="1"/>
</dbReference>
<dbReference type="Gene3D" id="1.50.10.10">
    <property type="match status" value="1"/>
</dbReference>
<dbReference type="EMBL" id="CP063989">
    <property type="protein sequence ID" value="QPL05567.1"/>
    <property type="molecule type" value="Genomic_DNA"/>
</dbReference>
<dbReference type="KEGG" id="arep:ID810_00790"/>
<evidence type="ECO:0000313" key="4">
    <source>
        <dbReference type="Proteomes" id="UP000594637"/>
    </source>
</evidence>
<keyword evidence="1" id="KW-0862">Zinc</keyword>
<dbReference type="NCBIfam" id="TIGR03897">
    <property type="entry name" value="lanti_2_LanM"/>
    <property type="match status" value="1"/>
</dbReference>
<dbReference type="GO" id="GO:0046872">
    <property type="term" value="F:metal ion binding"/>
    <property type="evidence" value="ECO:0007669"/>
    <property type="project" value="UniProtKB-KW"/>
</dbReference>
<dbReference type="InterPro" id="IPR007822">
    <property type="entry name" value="LANC-like"/>
</dbReference>
<gene>
    <name evidence="3" type="primary">lanM</name>
    <name evidence="3" type="ORF">ID810_00790</name>
</gene>
<feature type="binding site" evidence="1">
    <location>
        <position position="981"/>
    </location>
    <ligand>
        <name>Zn(2+)</name>
        <dbReference type="ChEBI" id="CHEBI:29105"/>
    </ligand>
</feature>
<feature type="binding site" evidence="1">
    <location>
        <position position="924"/>
    </location>
    <ligand>
        <name>Zn(2+)</name>
        <dbReference type="ChEBI" id="CHEBI:29105"/>
    </ligand>
</feature>
<accession>A0A7T0LL07</accession>
<dbReference type="CDD" id="cd04792">
    <property type="entry name" value="LanM-like"/>
    <property type="match status" value="1"/>
</dbReference>
<dbReference type="RefSeq" id="WP_166857003.1">
    <property type="nucleotide sequence ID" value="NZ_CP063989.1"/>
</dbReference>
<keyword evidence="4" id="KW-1185">Reference proteome</keyword>
<proteinExistence type="predicted"/>
<dbReference type="Proteomes" id="UP000594637">
    <property type="component" value="Chromosome"/>
</dbReference>
<name>A0A7T0LL07_9ACTO</name>
<dbReference type="AlphaFoldDB" id="A0A7T0LL07"/>
<keyword evidence="1" id="KW-0479">Metal-binding</keyword>
<dbReference type="InterPro" id="IPR025410">
    <property type="entry name" value="Lant_dehyd"/>
</dbReference>
<reference evidence="3 4" key="1">
    <citation type="submission" date="2020-11" db="EMBL/GenBank/DDBJ databases">
        <title>Actinomyces sp. ZJ750.</title>
        <authorList>
            <person name="Zhou J."/>
        </authorList>
    </citation>
    <scope>NUCLEOTIDE SEQUENCE [LARGE SCALE GENOMIC DNA]</scope>
    <source>
        <strain evidence="3 4">ZJ750</strain>
    </source>
</reference>
<evidence type="ECO:0000256" key="1">
    <source>
        <dbReference type="PIRSR" id="PIRSR607822-1"/>
    </source>
</evidence>
<dbReference type="InterPro" id="IPR017146">
    <property type="entry name" value="Lanti_2_LanM"/>
</dbReference>
<sequence>MITFETIPWWRTLTIPERLALPGGPADVDELRAAERSARWRDLAVFQRTSLSPDEVLAPLGLDDRVLAELLGEPDESLRTRAGLARPEWLARAEGWYRTWAARPAGNDPDHELYNLVAPFVEGAVAELLDRLREAVTEPLLLSTLFAESLVNSLPSASLSSIITPCLVQDMHDQRHHADGLLQEVPDDDAYSAYVALLNEDPTRTRILVDYPLLLRAVVGRLEMWVENRLEFAARLERDLGRIVEELLGGRRPARLTATFDAGDSHRRGQAVAIITTDVGRFVHKPHEPAMETLFDELRDLVTWEAPSRIRTAALVPGEGYFWQEFVDTAEVTVETAPAIAEGLGALTALLHCLRSNDFHHENVVLSAHGPVPIDLESVLHTSQDYRAEDGTTRNVGATALNSSCLGVGILPHPLLVPGAQAKGGAADISVIGYTPGRAGGVRMPHLVGMGTSDMRIEYKQAVFDSEATSTGRELLHGQQAPFLRGFRAAYEAVRSSADALLDRVSHADAASSRYIARPTMVYGKILAESYHPDFMRDALDRHLVLGKLLAHFIGRPHRNALIAAETADMLVGDIPVFSLDLTTGALRASNDTTLVGRMRPPARSLEIFLGSLGREDLRLQEHVIRLSFGCLPASSPRNDPALPPWPSGGGLSDDKLEAAAALIDRLEGLVIGDDGLGTLTLSAPAPFQWIITPGGIDLYSGSTGVGLAALAVAELTGSARAADLAAAALAAAPRFAGLVSNDEEAVHKNVRDLSTGAYGQVSGIALLTAEAHRRSPDPSLREACGSTVRMLGQMGVADRFHDIISGNAGGILAAAATEDVVGHEEVARTVRILADHLLEAAVRDDHGPSWPQADDGTSLLGFSHGATGIAFAFTVAAVLLHDESLLEAAAQALEWEAPRITADGDWPDLRPEAAGDGVMRAWCHGAPGAGYGRALMLATHPGLASPGLHRELRLAAAATQETLDALLTGARDIGNDSLCHGIVGNILCLEAMLEVLADRDEALARTAPYWEHLLRRGGLWRSGARDGVAVPDLMMGVSGMAWGLAFSARPAPRLDLMSLDVR</sequence>
<evidence type="ECO:0000313" key="3">
    <source>
        <dbReference type="EMBL" id="QPL05567.1"/>
    </source>
</evidence>
<dbReference type="Pfam" id="PF05147">
    <property type="entry name" value="LANC_like"/>
    <property type="match status" value="1"/>
</dbReference>
<dbReference type="Pfam" id="PF13575">
    <property type="entry name" value="DUF4135"/>
    <property type="match status" value="1"/>
</dbReference>
<dbReference type="GO" id="GO:0031179">
    <property type="term" value="P:peptide modification"/>
    <property type="evidence" value="ECO:0007669"/>
    <property type="project" value="InterPro"/>
</dbReference>